<dbReference type="PANTHER" id="PTHR33332">
    <property type="entry name" value="REVERSE TRANSCRIPTASE DOMAIN-CONTAINING PROTEIN"/>
    <property type="match status" value="1"/>
</dbReference>
<dbReference type="EMBL" id="CACRXK020002164">
    <property type="protein sequence ID" value="CAB3992988.1"/>
    <property type="molecule type" value="Genomic_DNA"/>
</dbReference>
<reference evidence="1" key="1">
    <citation type="submission" date="2020-04" db="EMBL/GenBank/DDBJ databases">
        <authorList>
            <person name="Alioto T."/>
            <person name="Alioto T."/>
            <person name="Gomez Garrido J."/>
        </authorList>
    </citation>
    <scope>NUCLEOTIDE SEQUENCE</scope>
    <source>
        <strain evidence="1">A484AB</strain>
    </source>
</reference>
<name>A0A6S7GLT2_PARCT</name>
<comment type="caution">
    <text evidence="1">The sequence shown here is derived from an EMBL/GenBank/DDBJ whole genome shotgun (WGS) entry which is preliminary data.</text>
</comment>
<dbReference type="CDD" id="cd01650">
    <property type="entry name" value="RT_nLTR_like"/>
    <property type="match status" value="1"/>
</dbReference>
<feature type="non-terminal residue" evidence="1">
    <location>
        <position position="359"/>
    </location>
</feature>
<keyword evidence="2" id="KW-1185">Reference proteome</keyword>
<evidence type="ECO:0000313" key="1">
    <source>
        <dbReference type="EMBL" id="CAB3992988.1"/>
    </source>
</evidence>
<dbReference type="PROSITE" id="PS50878">
    <property type="entry name" value="RT_POL"/>
    <property type="match status" value="1"/>
</dbReference>
<dbReference type="InterPro" id="IPR043502">
    <property type="entry name" value="DNA/RNA_pol_sf"/>
</dbReference>
<dbReference type="Pfam" id="PF00078">
    <property type="entry name" value="RVT_1"/>
    <property type="match status" value="1"/>
</dbReference>
<protein>
    <submittedName>
        <fullName evidence="1">Uncharacterized protein</fullName>
    </submittedName>
</protein>
<dbReference type="AlphaFoldDB" id="A0A6S7GLT2"/>
<dbReference type="InterPro" id="IPR000477">
    <property type="entry name" value="RT_dom"/>
</dbReference>
<accession>A0A6S7GLT2</accession>
<gene>
    <name evidence="1" type="ORF">PACLA_8A035337</name>
</gene>
<dbReference type="Proteomes" id="UP001152795">
    <property type="component" value="Unassembled WGS sequence"/>
</dbReference>
<dbReference type="SUPFAM" id="SSF56672">
    <property type="entry name" value="DNA/RNA polymerases"/>
    <property type="match status" value="1"/>
</dbReference>
<proteinExistence type="predicted"/>
<evidence type="ECO:0000313" key="2">
    <source>
        <dbReference type="Proteomes" id="UP001152795"/>
    </source>
</evidence>
<organism evidence="1 2">
    <name type="scientific">Paramuricea clavata</name>
    <name type="common">Red gorgonian</name>
    <name type="synonym">Violescent sea-whip</name>
    <dbReference type="NCBI Taxonomy" id="317549"/>
    <lineage>
        <taxon>Eukaryota</taxon>
        <taxon>Metazoa</taxon>
        <taxon>Cnidaria</taxon>
        <taxon>Anthozoa</taxon>
        <taxon>Octocorallia</taxon>
        <taxon>Malacalcyonacea</taxon>
        <taxon>Plexauridae</taxon>
        <taxon>Paramuricea</taxon>
    </lineage>
</organism>
<dbReference type="OrthoDB" id="10056483at2759"/>
<sequence length="359" mass="40025">GTKNGHESQSSRIKADNPDDITSMFNSYFASVFDSDDSLREETSHDLETPVLSEIILTVEEVQAVLETLDVTKATGPDNVPARLLKETAPVISTSLCTLFNKSLSQGALPEDWKIANIIPVYKKGEKEYAENYRPISLLSIVSKVLERCVFYNIREQLYQVIKTSQHGFTRGKSCVTNLLEVLNYIGSILDVGGQVDAVYLDMSKAFDKVNHKHLLHKLRMAGFGGSLLQWFQSYLTNRHQRVTAQGSTSTTLPVTSGVPQGSILGPVLFSLYVNDLPDTVTSSHVAMFADDTKLFKNINSLLKCHIMPGISSNPMKFPLLMVTTSGSDCRGLKSYSVHEPRRQLRRTRTLKQFQQMTI</sequence>